<dbReference type="EMBL" id="JACHID010000012">
    <property type="protein sequence ID" value="MBB5022563.1"/>
    <property type="molecule type" value="Genomic_DNA"/>
</dbReference>
<dbReference type="GO" id="GO:0003989">
    <property type="term" value="F:acetyl-CoA carboxylase activity"/>
    <property type="evidence" value="ECO:0007669"/>
    <property type="project" value="InterPro"/>
</dbReference>
<dbReference type="AlphaFoldDB" id="A0A7W8DHR4"/>
<evidence type="ECO:0000256" key="3">
    <source>
        <dbReference type="ARBA" id="ARBA00023267"/>
    </source>
</evidence>
<reference evidence="7 8" key="1">
    <citation type="submission" date="2020-08" db="EMBL/GenBank/DDBJ databases">
        <title>Genomic Encyclopedia of Type Strains, Phase IV (KMG-IV): sequencing the most valuable type-strain genomes for metagenomic binning, comparative biology and taxonomic classification.</title>
        <authorList>
            <person name="Goeker M."/>
        </authorList>
    </citation>
    <scope>NUCLEOTIDE SEQUENCE [LARGE SCALE GENOMIC DNA]</scope>
    <source>
        <strain evidence="7 8">DSM 22071</strain>
    </source>
</reference>
<dbReference type="SUPFAM" id="SSF51230">
    <property type="entry name" value="Single hybrid motif"/>
    <property type="match status" value="1"/>
</dbReference>
<keyword evidence="4" id="KW-0443">Lipid metabolism</keyword>
<dbReference type="CDD" id="cd06850">
    <property type="entry name" value="biotinyl_domain"/>
    <property type="match status" value="1"/>
</dbReference>
<name>A0A7W8DHR4_9BACT</name>
<dbReference type="InterPro" id="IPR050709">
    <property type="entry name" value="Biotin_Carboxyl_Carrier/Decarb"/>
</dbReference>
<dbReference type="GO" id="GO:0009317">
    <property type="term" value="C:acetyl-CoA carboxylase complex"/>
    <property type="evidence" value="ECO:0007669"/>
    <property type="project" value="InterPro"/>
</dbReference>
<keyword evidence="4" id="KW-0275">Fatty acid biosynthesis</keyword>
<comment type="pathway">
    <text evidence="4">Lipid metabolism; fatty acid biosynthesis.</text>
</comment>
<comment type="caution">
    <text evidence="7">The sequence shown here is derived from an EMBL/GenBank/DDBJ whole genome shotgun (WGS) entry which is preliminary data.</text>
</comment>
<dbReference type="RefSeq" id="WP_183733290.1">
    <property type="nucleotide sequence ID" value="NZ_JACHID010000012.1"/>
</dbReference>
<evidence type="ECO:0000256" key="1">
    <source>
        <dbReference type="ARBA" id="ARBA00003761"/>
    </source>
</evidence>
<dbReference type="InterPro" id="IPR011053">
    <property type="entry name" value="Single_hybrid_motif"/>
</dbReference>
<keyword evidence="8" id="KW-1185">Reference proteome</keyword>
<evidence type="ECO:0000313" key="8">
    <source>
        <dbReference type="Proteomes" id="UP000528322"/>
    </source>
</evidence>
<evidence type="ECO:0000256" key="5">
    <source>
        <dbReference type="SAM" id="MobiDB-lite"/>
    </source>
</evidence>
<dbReference type="NCBIfam" id="TIGR00531">
    <property type="entry name" value="BCCP"/>
    <property type="match status" value="1"/>
</dbReference>
<dbReference type="Gene3D" id="2.40.50.100">
    <property type="match status" value="1"/>
</dbReference>
<dbReference type="PROSITE" id="PS50968">
    <property type="entry name" value="BIOTINYL_LIPOYL"/>
    <property type="match status" value="1"/>
</dbReference>
<proteinExistence type="predicted"/>
<dbReference type="PANTHER" id="PTHR45266">
    <property type="entry name" value="OXALOACETATE DECARBOXYLASE ALPHA CHAIN"/>
    <property type="match status" value="1"/>
</dbReference>
<dbReference type="InterPro" id="IPR000089">
    <property type="entry name" value="Biotin_lipoyl"/>
</dbReference>
<dbReference type="GO" id="GO:0006633">
    <property type="term" value="P:fatty acid biosynthetic process"/>
    <property type="evidence" value="ECO:0007669"/>
    <property type="project" value="UniProtKB-UniPathway"/>
</dbReference>
<dbReference type="InterPro" id="IPR001249">
    <property type="entry name" value="AcCoA_biotinCC"/>
</dbReference>
<dbReference type="Pfam" id="PF00364">
    <property type="entry name" value="Biotin_lipoyl"/>
    <property type="match status" value="1"/>
</dbReference>
<dbReference type="FunFam" id="2.40.50.100:FF:000003">
    <property type="entry name" value="Acetyl-CoA carboxylase biotin carboxyl carrier protein"/>
    <property type="match status" value="1"/>
</dbReference>
<feature type="region of interest" description="Disordered" evidence="5">
    <location>
        <begin position="43"/>
        <end position="74"/>
    </location>
</feature>
<dbReference type="Proteomes" id="UP000528322">
    <property type="component" value="Unassembled WGS sequence"/>
</dbReference>
<dbReference type="UniPathway" id="UPA00094"/>
<evidence type="ECO:0000259" key="6">
    <source>
        <dbReference type="PROSITE" id="PS50968"/>
    </source>
</evidence>
<accession>A0A7W8DHR4</accession>
<protein>
    <recommendedName>
        <fullName evidence="2 4">Biotin carboxyl carrier protein of acetyl-CoA carboxylase</fullName>
    </recommendedName>
</protein>
<feature type="compositionally biased region" description="Low complexity" evidence="5">
    <location>
        <begin position="52"/>
        <end position="68"/>
    </location>
</feature>
<comment type="function">
    <text evidence="1 4">This protein is a component of the acetyl coenzyme A carboxylase complex; first, biotin carboxylase catalyzes the carboxylation of the carrier protein and then the transcarboxylase transfers the carboxyl group to form malonyl-CoA.</text>
</comment>
<dbReference type="PANTHER" id="PTHR45266:SF3">
    <property type="entry name" value="OXALOACETATE DECARBOXYLASE ALPHA CHAIN"/>
    <property type="match status" value="1"/>
</dbReference>
<feature type="domain" description="Lipoyl-binding" evidence="6">
    <location>
        <begin position="77"/>
        <end position="153"/>
    </location>
</feature>
<evidence type="ECO:0000313" key="7">
    <source>
        <dbReference type="EMBL" id="MBB5022563.1"/>
    </source>
</evidence>
<sequence length="155" mass="16364">MNIKDIQALVAQVDSSSVTEVCLEQDNFKLQIRKNTGTVVTTAAAPTPPAAAPVAAPATPAATAPAETPAEEPQVDYAEVKSPIVGTFYSAPSPDSAPYVRVGEKVKKGQVLCIVEAMKIMNEIESEFSGTVVKTLAENGKPVEFGQTLFLVEEE</sequence>
<dbReference type="PRINTS" id="PR01071">
    <property type="entry name" value="ACOABIOTINCC"/>
</dbReference>
<keyword evidence="4" id="KW-0444">Lipid biosynthesis</keyword>
<evidence type="ECO:0000256" key="2">
    <source>
        <dbReference type="ARBA" id="ARBA00017562"/>
    </source>
</evidence>
<keyword evidence="3 4" id="KW-0092">Biotin</keyword>
<organism evidence="7 8">
    <name type="scientific">Desulfurispira natronophila</name>
    <dbReference type="NCBI Taxonomy" id="682562"/>
    <lineage>
        <taxon>Bacteria</taxon>
        <taxon>Pseudomonadati</taxon>
        <taxon>Chrysiogenota</taxon>
        <taxon>Chrysiogenia</taxon>
        <taxon>Chrysiogenales</taxon>
        <taxon>Chrysiogenaceae</taxon>
        <taxon>Desulfurispira</taxon>
    </lineage>
</organism>
<evidence type="ECO:0000256" key="4">
    <source>
        <dbReference type="RuleBase" id="RU364072"/>
    </source>
</evidence>
<gene>
    <name evidence="7" type="ORF">HNR37_001901</name>
</gene>
<keyword evidence="4" id="KW-0276">Fatty acid metabolism</keyword>